<feature type="compositionally biased region" description="Pro residues" evidence="6">
    <location>
        <begin position="309"/>
        <end position="338"/>
    </location>
</feature>
<evidence type="ECO:0000259" key="7">
    <source>
        <dbReference type="PROSITE" id="PS50039"/>
    </source>
</evidence>
<keyword evidence="9" id="KW-1185">Reference proteome</keyword>
<dbReference type="InterPro" id="IPR045912">
    <property type="entry name" value="FOXJ2/3-like"/>
</dbReference>
<feature type="compositionally biased region" description="Acidic residues" evidence="6">
    <location>
        <begin position="354"/>
        <end position="370"/>
    </location>
</feature>
<dbReference type="SMART" id="SM00339">
    <property type="entry name" value="FH"/>
    <property type="match status" value="1"/>
</dbReference>
<evidence type="ECO:0000313" key="9">
    <source>
        <dbReference type="Proteomes" id="UP000092993"/>
    </source>
</evidence>
<dbReference type="InterPro" id="IPR036390">
    <property type="entry name" value="WH_DNA-bd_sf"/>
</dbReference>
<dbReference type="STRING" id="5627.A0A1C7MQF9"/>
<dbReference type="InterPro" id="IPR001766">
    <property type="entry name" value="Fork_head_dom"/>
</dbReference>
<accession>A0A1C7MQF9</accession>
<keyword evidence="4 5" id="KW-0539">Nucleus</keyword>
<dbReference type="InterPro" id="IPR036388">
    <property type="entry name" value="WH-like_DNA-bd_sf"/>
</dbReference>
<reference evidence="8 9" key="1">
    <citation type="submission" date="2016-03" db="EMBL/GenBank/DDBJ databases">
        <title>Whole genome sequencing of Grifola frondosa 9006-11.</title>
        <authorList>
            <person name="Min B."/>
            <person name="Park H."/>
            <person name="Kim J.-G."/>
            <person name="Cho H."/>
            <person name="Oh Y.-L."/>
            <person name="Kong W.-S."/>
            <person name="Choi I.-G."/>
        </authorList>
    </citation>
    <scope>NUCLEOTIDE SEQUENCE [LARGE SCALE GENOMIC DNA]</scope>
    <source>
        <strain evidence="8 9">9006-11</strain>
    </source>
</reference>
<organism evidence="8 9">
    <name type="scientific">Grifola frondosa</name>
    <name type="common">Maitake</name>
    <name type="synonym">Polyporus frondosus</name>
    <dbReference type="NCBI Taxonomy" id="5627"/>
    <lineage>
        <taxon>Eukaryota</taxon>
        <taxon>Fungi</taxon>
        <taxon>Dikarya</taxon>
        <taxon>Basidiomycota</taxon>
        <taxon>Agaricomycotina</taxon>
        <taxon>Agaricomycetes</taxon>
        <taxon>Polyporales</taxon>
        <taxon>Grifolaceae</taxon>
        <taxon>Grifola</taxon>
    </lineage>
</organism>
<keyword evidence="3" id="KW-0804">Transcription</keyword>
<sequence length="511" mass="55578">MDPQGQPVRQRLAFSSVPATLNRPQAASSASMASLNSLLNPETTDESNARLQRARSPRTSPSPPENPSEDAIPDQAYYGHAEARPHLPHPDCPNTFACLPDSEGRPQHTLPVILRCAILGSPKKRLTIREIYAAMERKYPYYRSAGPAWKQSVRHHLSLNRLFERQPRPATDPGFGSYWTVNLDAPPGTKRPRKRGRAKQPEVHEEPAAAAASTSTALASSAPPPVPPEPIRPISTVAAAAPPTASPTTPLASTARPVVSPVRMVAPSAHPVVSPARPVVSPNRPVAPPARAVAPPARTVAPPARAVAPPSPTVVRSPPPARMSSPPTPSPPPPPPHPVSRSFSQTSAVRTGDYEDDEDDDDEMEWEPSGDETRMTDDDYESEEELIYQYDPRRPLVLSCTECFSGYTSVEHPEAAIDRLKMEMAGLRRQSSDAVASAVRLSGQLAAAQEEAARARAALKIAESMLEDETRRRLHAEKTVEEEARRRHAAEDALRTYQSHRRPPGYSSSRS</sequence>
<dbReference type="PANTHER" id="PTHR46078:SF2">
    <property type="entry name" value="FORK-HEAD DOMAIN-CONTAINING PROTEIN"/>
    <property type="match status" value="1"/>
</dbReference>
<keyword evidence="1" id="KW-0805">Transcription regulation</keyword>
<feature type="compositionally biased region" description="Low complexity" evidence="6">
    <location>
        <begin position="26"/>
        <end position="40"/>
    </location>
</feature>
<dbReference type="GO" id="GO:0000981">
    <property type="term" value="F:DNA-binding transcription factor activity, RNA polymerase II-specific"/>
    <property type="evidence" value="ECO:0007669"/>
    <property type="project" value="TreeGrafter"/>
</dbReference>
<dbReference type="GO" id="GO:0005634">
    <property type="term" value="C:nucleus"/>
    <property type="evidence" value="ECO:0007669"/>
    <property type="project" value="UniProtKB-SubCell"/>
</dbReference>
<evidence type="ECO:0000313" key="8">
    <source>
        <dbReference type="EMBL" id="OBZ79105.1"/>
    </source>
</evidence>
<feature type="DNA-binding region" description="Fork-head" evidence="5">
    <location>
        <begin position="105"/>
        <end position="195"/>
    </location>
</feature>
<dbReference type="PRINTS" id="PR00053">
    <property type="entry name" value="FORKHEAD"/>
</dbReference>
<dbReference type="GO" id="GO:0000978">
    <property type="term" value="F:RNA polymerase II cis-regulatory region sequence-specific DNA binding"/>
    <property type="evidence" value="ECO:0007669"/>
    <property type="project" value="TreeGrafter"/>
</dbReference>
<feature type="region of interest" description="Disordered" evidence="6">
    <location>
        <begin position="1"/>
        <end position="73"/>
    </location>
</feature>
<evidence type="ECO:0000256" key="5">
    <source>
        <dbReference type="PROSITE-ProRule" id="PRU00089"/>
    </source>
</evidence>
<feature type="compositionally biased region" description="Basic and acidic residues" evidence="6">
    <location>
        <begin position="469"/>
        <end position="494"/>
    </location>
</feature>
<feature type="compositionally biased region" description="Low complexity" evidence="6">
    <location>
        <begin position="268"/>
        <end position="308"/>
    </location>
</feature>
<keyword evidence="2 5" id="KW-0238">DNA-binding</keyword>
<protein>
    <submittedName>
        <fullName evidence="8">Forkhead box protein J3</fullName>
    </submittedName>
</protein>
<evidence type="ECO:0000256" key="6">
    <source>
        <dbReference type="SAM" id="MobiDB-lite"/>
    </source>
</evidence>
<feature type="domain" description="Fork-head" evidence="7">
    <location>
        <begin position="105"/>
        <end position="195"/>
    </location>
</feature>
<feature type="region of interest" description="Disordered" evidence="6">
    <location>
        <begin position="165"/>
        <end position="233"/>
    </location>
</feature>
<comment type="subcellular location">
    <subcellularLocation>
        <location evidence="5">Nucleus</location>
    </subcellularLocation>
</comment>
<evidence type="ECO:0000256" key="2">
    <source>
        <dbReference type="ARBA" id="ARBA00023125"/>
    </source>
</evidence>
<dbReference type="Proteomes" id="UP000092993">
    <property type="component" value="Unassembled WGS sequence"/>
</dbReference>
<dbReference type="SUPFAM" id="SSF46785">
    <property type="entry name" value="Winged helix' DNA-binding domain"/>
    <property type="match status" value="1"/>
</dbReference>
<name>A0A1C7MQF9_GRIFR</name>
<feature type="region of interest" description="Disordered" evidence="6">
    <location>
        <begin position="268"/>
        <end position="381"/>
    </location>
</feature>
<feature type="region of interest" description="Disordered" evidence="6">
    <location>
        <begin position="469"/>
        <end position="511"/>
    </location>
</feature>
<evidence type="ECO:0000256" key="1">
    <source>
        <dbReference type="ARBA" id="ARBA00023015"/>
    </source>
</evidence>
<proteinExistence type="predicted"/>
<comment type="caution">
    <text evidence="8">The sequence shown here is derived from an EMBL/GenBank/DDBJ whole genome shotgun (WGS) entry which is preliminary data.</text>
</comment>
<feature type="compositionally biased region" description="Pro residues" evidence="6">
    <location>
        <begin position="222"/>
        <end position="231"/>
    </location>
</feature>
<dbReference type="AlphaFoldDB" id="A0A1C7MQF9"/>
<dbReference type="PANTHER" id="PTHR46078">
    <property type="entry name" value="FORKHEAD BOX PROTEIN J2 FAMILY MEMBER"/>
    <property type="match status" value="1"/>
</dbReference>
<evidence type="ECO:0000256" key="4">
    <source>
        <dbReference type="ARBA" id="ARBA00023242"/>
    </source>
</evidence>
<dbReference type="EMBL" id="LUGG01000001">
    <property type="protein sequence ID" value="OBZ79105.1"/>
    <property type="molecule type" value="Genomic_DNA"/>
</dbReference>
<dbReference type="PROSITE" id="PS50039">
    <property type="entry name" value="FORK_HEAD_3"/>
    <property type="match status" value="1"/>
</dbReference>
<dbReference type="OMA" id="CLPDTEG"/>
<dbReference type="OrthoDB" id="5954824at2759"/>
<dbReference type="CDD" id="cd00059">
    <property type="entry name" value="FH_FOX"/>
    <property type="match status" value="1"/>
</dbReference>
<dbReference type="Gene3D" id="1.10.10.10">
    <property type="entry name" value="Winged helix-like DNA-binding domain superfamily/Winged helix DNA-binding domain"/>
    <property type="match status" value="1"/>
</dbReference>
<gene>
    <name evidence="8" type="primary">Foxj3</name>
    <name evidence="8" type="ORF">A0H81_01520</name>
</gene>
<dbReference type="Pfam" id="PF00250">
    <property type="entry name" value="Forkhead"/>
    <property type="match status" value="1"/>
</dbReference>
<feature type="compositionally biased region" description="Low complexity" evidence="6">
    <location>
        <begin position="208"/>
        <end position="221"/>
    </location>
</feature>
<evidence type="ECO:0000256" key="3">
    <source>
        <dbReference type="ARBA" id="ARBA00023163"/>
    </source>
</evidence>